<dbReference type="PROSITE" id="PS51450">
    <property type="entry name" value="LRR"/>
    <property type="match status" value="1"/>
</dbReference>
<evidence type="ECO:0000256" key="8">
    <source>
        <dbReference type="ARBA" id="ARBA00023136"/>
    </source>
</evidence>
<evidence type="ECO:0000256" key="6">
    <source>
        <dbReference type="ARBA" id="ARBA00022989"/>
    </source>
</evidence>
<evidence type="ECO:0000256" key="11">
    <source>
        <dbReference type="SAM" id="MobiDB-lite"/>
    </source>
</evidence>
<keyword evidence="2" id="KW-0813">Transport</keyword>
<evidence type="ECO:0000256" key="2">
    <source>
        <dbReference type="ARBA" id="ARBA00022448"/>
    </source>
</evidence>
<comment type="caution">
    <text evidence="13">The sequence shown here is derived from an EMBL/GenBank/DDBJ whole genome shotgun (WGS) entry which is preliminary data.</text>
</comment>
<keyword evidence="3" id="KW-1003">Cell membrane</keyword>
<feature type="region of interest" description="Disordered" evidence="11">
    <location>
        <begin position="199"/>
        <end position="259"/>
    </location>
</feature>
<keyword evidence="8 12" id="KW-0472">Membrane</keyword>
<keyword evidence="5" id="KW-0732">Signal</keyword>
<sequence>MLCKLKTQCCIIVWIKFRIYYCADMWWDRTTCLELLLFTVIFLGEYANASGFLTPDKLSFRNQNLTSVPSDLIAADQDAEAVTKALFSHNNFNVLTTSDLERLAQFPNLKYVFFEHNSIASIEGRSFSQVPKIKYLELSHNNLKEISNEVYDDLVKLKSLSFINLKRNPIQNYKNIDKLVAKGVQIDYDGVLGREKKMRMRSRSVVSDGTVNNDENKEDSENNDGLQLNQEEEQDNHYHENIDESEEDEEKNATRHHDKPVKAYVVDHKTDQNPNVGTHKISNNFLGSIIFNFLAAFLVLVALPIAMVIYYFMHRRDAIS</sequence>
<dbReference type="EMBL" id="JASPKY010000627">
    <property type="protein sequence ID" value="KAK9687732.1"/>
    <property type="molecule type" value="Genomic_DNA"/>
</dbReference>
<evidence type="ECO:0000313" key="14">
    <source>
        <dbReference type="Proteomes" id="UP001458880"/>
    </source>
</evidence>
<feature type="transmembrane region" description="Helical" evidence="12">
    <location>
        <begin position="289"/>
        <end position="313"/>
    </location>
</feature>
<keyword evidence="10" id="KW-0407">Ion channel</keyword>
<name>A0AAW1IE09_POPJA</name>
<evidence type="ECO:0000256" key="9">
    <source>
        <dbReference type="ARBA" id="ARBA00023157"/>
    </source>
</evidence>
<keyword evidence="14" id="KW-1185">Reference proteome</keyword>
<reference evidence="13 14" key="1">
    <citation type="journal article" date="2024" name="BMC Genomics">
        <title>De novo assembly and annotation of Popillia japonica's genome with initial clues to its potential as an invasive pest.</title>
        <authorList>
            <person name="Cucini C."/>
            <person name="Boschi S."/>
            <person name="Funari R."/>
            <person name="Cardaioli E."/>
            <person name="Iannotti N."/>
            <person name="Marturano G."/>
            <person name="Paoli F."/>
            <person name="Bruttini M."/>
            <person name="Carapelli A."/>
            <person name="Frati F."/>
            <person name="Nardi F."/>
        </authorList>
    </citation>
    <scope>NUCLEOTIDE SEQUENCE [LARGE SCALE GENOMIC DNA]</scope>
    <source>
        <strain evidence="13">DMR45628</strain>
    </source>
</reference>
<dbReference type="Pfam" id="PF13855">
    <property type="entry name" value="LRR_8"/>
    <property type="match status" value="1"/>
</dbReference>
<dbReference type="InterPro" id="IPR032675">
    <property type="entry name" value="LRR_dom_sf"/>
</dbReference>
<keyword evidence="4 12" id="KW-0812">Transmembrane</keyword>
<dbReference type="GO" id="GO:0005886">
    <property type="term" value="C:plasma membrane"/>
    <property type="evidence" value="ECO:0007669"/>
    <property type="project" value="UniProtKB-SubCell"/>
</dbReference>
<dbReference type="SUPFAM" id="SSF52058">
    <property type="entry name" value="L domain-like"/>
    <property type="match status" value="1"/>
</dbReference>
<evidence type="ECO:0000256" key="3">
    <source>
        <dbReference type="ARBA" id="ARBA00022475"/>
    </source>
</evidence>
<dbReference type="InterPro" id="IPR001611">
    <property type="entry name" value="Leu-rich_rpt"/>
</dbReference>
<accession>A0AAW1IE09</accession>
<dbReference type="InterPro" id="IPR051432">
    <property type="entry name" value="KCNMA1_auxiliary"/>
</dbReference>
<keyword evidence="9" id="KW-1015">Disulfide bond</keyword>
<evidence type="ECO:0000313" key="13">
    <source>
        <dbReference type="EMBL" id="KAK9687732.1"/>
    </source>
</evidence>
<keyword evidence="7" id="KW-0406">Ion transport</keyword>
<evidence type="ECO:0000256" key="10">
    <source>
        <dbReference type="ARBA" id="ARBA00023303"/>
    </source>
</evidence>
<dbReference type="Gene3D" id="3.80.10.10">
    <property type="entry name" value="Ribonuclease Inhibitor"/>
    <property type="match status" value="1"/>
</dbReference>
<evidence type="ECO:0000256" key="12">
    <source>
        <dbReference type="SAM" id="Phobius"/>
    </source>
</evidence>
<dbReference type="PANTHER" id="PTHR46473:SF23">
    <property type="entry name" value="GH08155P"/>
    <property type="match status" value="1"/>
</dbReference>
<proteinExistence type="predicted"/>
<evidence type="ECO:0000256" key="7">
    <source>
        <dbReference type="ARBA" id="ARBA00023065"/>
    </source>
</evidence>
<evidence type="ECO:0000256" key="1">
    <source>
        <dbReference type="ARBA" id="ARBA00004162"/>
    </source>
</evidence>
<evidence type="ECO:0000256" key="4">
    <source>
        <dbReference type="ARBA" id="ARBA00022692"/>
    </source>
</evidence>
<keyword evidence="6 12" id="KW-1133">Transmembrane helix</keyword>
<evidence type="ECO:0000256" key="5">
    <source>
        <dbReference type="ARBA" id="ARBA00022729"/>
    </source>
</evidence>
<dbReference type="AlphaFoldDB" id="A0AAW1IE09"/>
<dbReference type="Proteomes" id="UP001458880">
    <property type="component" value="Unassembled WGS sequence"/>
</dbReference>
<comment type="subcellular location">
    <subcellularLocation>
        <location evidence="1">Cell membrane</location>
        <topology evidence="1">Single-pass membrane protein</topology>
    </subcellularLocation>
</comment>
<organism evidence="13 14">
    <name type="scientific">Popillia japonica</name>
    <name type="common">Japanese beetle</name>
    <dbReference type="NCBI Taxonomy" id="7064"/>
    <lineage>
        <taxon>Eukaryota</taxon>
        <taxon>Metazoa</taxon>
        <taxon>Ecdysozoa</taxon>
        <taxon>Arthropoda</taxon>
        <taxon>Hexapoda</taxon>
        <taxon>Insecta</taxon>
        <taxon>Pterygota</taxon>
        <taxon>Neoptera</taxon>
        <taxon>Endopterygota</taxon>
        <taxon>Coleoptera</taxon>
        <taxon>Polyphaga</taxon>
        <taxon>Scarabaeiformia</taxon>
        <taxon>Scarabaeidae</taxon>
        <taxon>Rutelinae</taxon>
        <taxon>Popillia</taxon>
    </lineage>
</organism>
<dbReference type="PANTHER" id="PTHR46473">
    <property type="entry name" value="GH08155P"/>
    <property type="match status" value="1"/>
</dbReference>
<gene>
    <name evidence="13" type="ORF">QE152_g36044</name>
</gene>
<dbReference type="GO" id="GO:0034220">
    <property type="term" value="P:monoatomic ion transmembrane transport"/>
    <property type="evidence" value="ECO:0007669"/>
    <property type="project" value="UniProtKB-KW"/>
</dbReference>
<protein>
    <submittedName>
        <fullName evidence="13">Leucine rich repeat</fullName>
    </submittedName>
</protein>